<dbReference type="Proteomes" id="UP000007383">
    <property type="component" value="Chromosome"/>
</dbReference>
<dbReference type="GO" id="GO:0016020">
    <property type="term" value="C:membrane"/>
    <property type="evidence" value="ECO:0007669"/>
    <property type="project" value="InterPro"/>
</dbReference>
<dbReference type="PATRIC" id="fig|889378.3.peg.953"/>
<dbReference type="Pfam" id="PF02518">
    <property type="entry name" value="HATPase_c"/>
    <property type="match status" value="1"/>
</dbReference>
<proteinExistence type="predicted"/>
<dbReference type="InterPro" id="IPR011712">
    <property type="entry name" value="Sig_transdc_His_kin_sub3_dim/P"/>
</dbReference>
<evidence type="ECO:0000256" key="6">
    <source>
        <dbReference type="ARBA" id="ARBA00022777"/>
    </source>
</evidence>
<dbReference type="PANTHER" id="PTHR24421:SF10">
    <property type="entry name" value="NITRATE_NITRITE SENSOR PROTEIN NARQ"/>
    <property type="match status" value="1"/>
</dbReference>
<sequence>MHTAVRRWIVQLRDRRFPRRPDTSRFHTPLLVLQLLGYAAAGAGFHMSLAQRETAAYYHETVMVYIIGIAAASLLLHLLHSPPAIRSLLAVKILFLILITYTVTDFLLIPLPLIMVQQAETSLLDRHLIGRTSLHLALLLGIVWIGLNSTLLGRNAFAPVGMDPIPALGTLLILILLVFLATAFQLLASYAYRYRHYYQLSRQQETSLDNLSEFNQRLQRWAQTADAQSAERERNRISRELHDISGYMFTNLIALMDAAISTGNRNPQQLTELLTNARKQAQEGLQETRIALRKQREVRHGSDSGLRTIHKITSIFQQVTGTTVELHFGNLPASFDTELNRSLYRIVQESLTNAIRHGKASQVSLHFWIHQDTLIINIHDNGIGSSEIHKGIGLIGMEERTRRLGGSIEAGNAPEGGFRLYICVPLVPHGSTYRARHTPEAEGDQPAPVTPPQEREART</sequence>
<keyword evidence="3" id="KW-0597">Phosphoprotein</keyword>
<evidence type="ECO:0000256" key="8">
    <source>
        <dbReference type="ARBA" id="ARBA00023012"/>
    </source>
</evidence>
<feature type="transmembrane region" description="Helical" evidence="10">
    <location>
        <begin position="62"/>
        <end position="81"/>
    </location>
</feature>
<evidence type="ECO:0000256" key="1">
    <source>
        <dbReference type="ARBA" id="ARBA00000085"/>
    </source>
</evidence>
<evidence type="ECO:0000313" key="13">
    <source>
        <dbReference type="Proteomes" id="UP000007383"/>
    </source>
</evidence>
<dbReference type="InterPro" id="IPR036890">
    <property type="entry name" value="HATPase_C_sf"/>
</dbReference>
<dbReference type="EC" id="2.7.13.3" evidence="2"/>
<dbReference type="AlphaFoldDB" id="H9UHP7"/>
<evidence type="ECO:0000256" key="10">
    <source>
        <dbReference type="SAM" id="Phobius"/>
    </source>
</evidence>
<keyword evidence="5" id="KW-0547">Nucleotide-binding</keyword>
<protein>
    <recommendedName>
        <fullName evidence="2">histidine kinase</fullName>
        <ecNumber evidence="2">2.7.13.3</ecNumber>
    </recommendedName>
</protein>
<dbReference type="eggNOG" id="COG4585">
    <property type="taxonomic scope" value="Bacteria"/>
</dbReference>
<dbReference type="EMBL" id="CP003282">
    <property type="protein sequence ID" value="AFG37040.1"/>
    <property type="molecule type" value="Genomic_DNA"/>
</dbReference>
<dbReference type="HOGENOM" id="CLU_000445_20_15_12"/>
<dbReference type="SUPFAM" id="SSF55874">
    <property type="entry name" value="ATPase domain of HSP90 chaperone/DNA topoisomerase II/histidine kinase"/>
    <property type="match status" value="1"/>
</dbReference>
<dbReference type="GO" id="GO:0000155">
    <property type="term" value="F:phosphorelay sensor kinase activity"/>
    <property type="evidence" value="ECO:0007669"/>
    <property type="project" value="InterPro"/>
</dbReference>
<dbReference type="PANTHER" id="PTHR24421">
    <property type="entry name" value="NITRATE/NITRITE SENSOR PROTEIN NARX-RELATED"/>
    <property type="match status" value="1"/>
</dbReference>
<dbReference type="GO" id="GO:0005524">
    <property type="term" value="F:ATP binding"/>
    <property type="evidence" value="ECO:0007669"/>
    <property type="project" value="UniProtKB-KW"/>
</dbReference>
<accession>H9UHP7</accession>
<gene>
    <name evidence="12" type="ordered locus">Spiaf_0951</name>
</gene>
<evidence type="ECO:0000259" key="11">
    <source>
        <dbReference type="SMART" id="SM00387"/>
    </source>
</evidence>
<evidence type="ECO:0000256" key="4">
    <source>
        <dbReference type="ARBA" id="ARBA00022679"/>
    </source>
</evidence>
<keyword evidence="7" id="KW-0067">ATP-binding</keyword>
<keyword evidence="10" id="KW-1133">Transmembrane helix</keyword>
<keyword evidence="4" id="KW-0808">Transferase</keyword>
<dbReference type="KEGG" id="sfc:Spiaf_0951"/>
<name>H9UHP7_SPIAZ</name>
<dbReference type="GO" id="GO:0046983">
    <property type="term" value="F:protein dimerization activity"/>
    <property type="evidence" value="ECO:0007669"/>
    <property type="project" value="InterPro"/>
</dbReference>
<evidence type="ECO:0000256" key="5">
    <source>
        <dbReference type="ARBA" id="ARBA00022741"/>
    </source>
</evidence>
<feature type="transmembrane region" description="Helical" evidence="10">
    <location>
        <begin position="30"/>
        <end position="50"/>
    </location>
</feature>
<dbReference type="InterPro" id="IPR003594">
    <property type="entry name" value="HATPase_dom"/>
</dbReference>
<keyword evidence="6 12" id="KW-0418">Kinase</keyword>
<keyword evidence="10" id="KW-0812">Transmembrane</keyword>
<feature type="transmembrane region" description="Helical" evidence="10">
    <location>
        <begin position="167"/>
        <end position="192"/>
    </location>
</feature>
<keyword evidence="8" id="KW-0902">Two-component regulatory system</keyword>
<evidence type="ECO:0000256" key="2">
    <source>
        <dbReference type="ARBA" id="ARBA00012438"/>
    </source>
</evidence>
<feature type="transmembrane region" description="Helical" evidence="10">
    <location>
        <begin position="93"/>
        <end position="116"/>
    </location>
</feature>
<evidence type="ECO:0000256" key="7">
    <source>
        <dbReference type="ARBA" id="ARBA00022840"/>
    </source>
</evidence>
<evidence type="ECO:0000256" key="3">
    <source>
        <dbReference type="ARBA" id="ARBA00022553"/>
    </source>
</evidence>
<feature type="domain" description="Histidine kinase/HSP90-like ATPase" evidence="11">
    <location>
        <begin position="338"/>
        <end position="428"/>
    </location>
</feature>
<keyword evidence="10" id="KW-0472">Membrane</keyword>
<feature type="transmembrane region" description="Helical" evidence="10">
    <location>
        <begin position="128"/>
        <end position="147"/>
    </location>
</feature>
<dbReference type="CDD" id="cd16917">
    <property type="entry name" value="HATPase_UhpB-NarQ-NarX-like"/>
    <property type="match status" value="1"/>
</dbReference>
<dbReference type="Gene3D" id="1.20.5.1930">
    <property type="match status" value="1"/>
</dbReference>
<evidence type="ECO:0000313" key="12">
    <source>
        <dbReference type="EMBL" id="AFG37040.1"/>
    </source>
</evidence>
<dbReference type="Pfam" id="PF07730">
    <property type="entry name" value="HisKA_3"/>
    <property type="match status" value="1"/>
</dbReference>
<reference evidence="13" key="1">
    <citation type="journal article" date="2013" name="Stand. Genomic Sci.">
        <title>Complete genome sequence of the halophilic bacterium Spirochaeta africana type strain (Z-7692(T)) from the alkaline Lake Magadi in the East African Rift.</title>
        <authorList>
            <person name="Liolos K."/>
            <person name="Abt B."/>
            <person name="Scheuner C."/>
            <person name="Teshima H."/>
            <person name="Held B."/>
            <person name="Lapidus A."/>
            <person name="Nolan M."/>
            <person name="Lucas S."/>
            <person name="Deshpande S."/>
            <person name="Cheng J.F."/>
            <person name="Tapia R."/>
            <person name="Goodwin L.A."/>
            <person name="Pitluck S."/>
            <person name="Pagani I."/>
            <person name="Ivanova N."/>
            <person name="Mavromatis K."/>
            <person name="Mikhailova N."/>
            <person name="Huntemann M."/>
            <person name="Pati A."/>
            <person name="Chen A."/>
            <person name="Palaniappan K."/>
            <person name="Land M."/>
            <person name="Rohde M."/>
            <person name="Tindall B.J."/>
            <person name="Detter J.C."/>
            <person name="Goker M."/>
            <person name="Bristow J."/>
            <person name="Eisen J.A."/>
            <person name="Markowitz V."/>
            <person name="Hugenholtz P."/>
            <person name="Woyke T."/>
            <person name="Klenk H.P."/>
            <person name="Kyrpides N.C."/>
        </authorList>
    </citation>
    <scope>NUCLEOTIDE SEQUENCE</scope>
    <source>
        <strain evidence="13">ATCC 700263 / DSM 8902 / Z-7692</strain>
    </source>
</reference>
<feature type="region of interest" description="Disordered" evidence="9">
    <location>
        <begin position="434"/>
        <end position="459"/>
    </location>
</feature>
<dbReference type="Gene3D" id="3.30.565.10">
    <property type="entry name" value="Histidine kinase-like ATPase, C-terminal domain"/>
    <property type="match status" value="1"/>
</dbReference>
<comment type="catalytic activity">
    <reaction evidence="1">
        <text>ATP + protein L-histidine = ADP + protein N-phospho-L-histidine.</text>
        <dbReference type="EC" id="2.7.13.3"/>
    </reaction>
</comment>
<dbReference type="SMART" id="SM00387">
    <property type="entry name" value="HATPase_c"/>
    <property type="match status" value="1"/>
</dbReference>
<dbReference type="InterPro" id="IPR050482">
    <property type="entry name" value="Sensor_HK_TwoCompSys"/>
</dbReference>
<keyword evidence="13" id="KW-1185">Reference proteome</keyword>
<evidence type="ECO:0000256" key="9">
    <source>
        <dbReference type="SAM" id="MobiDB-lite"/>
    </source>
</evidence>
<dbReference type="STRING" id="889378.Spiaf_0951"/>
<organism evidence="12 13">
    <name type="scientific">Spirochaeta africana (strain ATCC 700263 / DSM 8902 / Z-7692)</name>
    <dbReference type="NCBI Taxonomy" id="889378"/>
    <lineage>
        <taxon>Bacteria</taxon>
        <taxon>Pseudomonadati</taxon>
        <taxon>Spirochaetota</taxon>
        <taxon>Spirochaetia</taxon>
        <taxon>Spirochaetales</taxon>
        <taxon>Spirochaetaceae</taxon>
        <taxon>Spirochaeta</taxon>
    </lineage>
</organism>